<reference evidence="7 8" key="1">
    <citation type="submission" date="2014-04" db="EMBL/GenBank/DDBJ databases">
        <authorList>
            <consortium name="DOE Joint Genome Institute"/>
            <person name="Kuo A."/>
            <person name="Zuccaro A."/>
            <person name="Kohler A."/>
            <person name="Nagy L.G."/>
            <person name="Floudas D."/>
            <person name="Copeland A."/>
            <person name="Barry K.W."/>
            <person name="Cichocki N."/>
            <person name="Veneault-Fourrey C."/>
            <person name="LaButti K."/>
            <person name="Lindquist E.A."/>
            <person name="Lipzen A."/>
            <person name="Lundell T."/>
            <person name="Morin E."/>
            <person name="Murat C."/>
            <person name="Sun H."/>
            <person name="Tunlid A."/>
            <person name="Henrissat B."/>
            <person name="Grigoriev I.V."/>
            <person name="Hibbett D.S."/>
            <person name="Martin F."/>
            <person name="Nordberg H.P."/>
            <person name="Cantor M.N."/>
            <person name="Hua S.X."/>
        </authorList>
    </citation>
    <scope>NUCLEOTIDE SEQUENCE [LARGE SCALE GENOMIC DNA]</scope>
    <source>
        <strain evidence="7 8">MAFF 305830</strain>
    </source>
</reference>
<dbReference type="GO" id="GO:0043657">
    <property type="term" value="C:host cell"/>
    <property type="evidence" value="ECO:0007669"/>
    <property type="project" value="UniProtKB-SubCell"/>
</dbReference>
<protein>
    <submittedName>
        <fullName evidence="7">Uncharacterized protein</fullName>
    </submittedName>
</protein>
<dbReference type="Pfam" id="PF20147">
    <property type="entry name" value="Crinkler"/>
    <property type="match status" value="1"/>
</dbReference>
<evidence type="ECO:0000313" key="7">
    <source>
        <dbReference type="EMBL" id="KIM32923.1"/>
    </source>
</evidence>
<dbReference type="STRING" id="933852.A0A0C2X403"/>
<dbReference type="AlphaFoldDB" id="A0A0C2X403"/>
<organism evidence="7 8">
    <name type="scientific">Serendipita vermifera MAFF 305830</name>
    <dbReference type="NCBI Taxonomy" id="933852"/>
    <lineage>
        <taxon>Eukaryota</taxon>
        <taxon>Fungi</taxon>
        <taxon>Dikarya</taxon>
        <taxon>Basidiomycota</taxon>
        <taxon>Agaricomycotina</taxon>
        <taxon>Agaricomycetes</taxon>
        <taxon>Sebacinales</taxon>
        <taxon>Serendipitaceae</taxon>
        <taxon>Serendipita</taxon>
    </lineage>
</organism>
<feature type="region of interest" description="Disordered" evidence="4">
    <location>
        <begin position="101"/>
        <end position="128"/>
    </location>
</feature>
<dbReference type="Pfam" id="PF20720">
    <property type="entry name" value="nSTAND3"/>
    <property type="match status" value="1"/>
</dbReference>
<evidence type="ECO:0000256" key="1">
    <source>
        <dbReference type="ARBA" id="ARBA00004340"/>
    </source>
</evidence>
<accession>A0A0C2X403</accession>
<gene>
    <name evidence="7" type="ORF">M408DRAFT_313176</name>
</gene>
<reference evidence="8" key="2">
    <citation type="submission" date="2015-01" db="EMBL/GenBank/DDBJ databases">
        <title>Evolutionary Origins and Diversification of the Mycorrhizal Mutualists.</title>
        <authorList>
            <consortium name="DOE Joint Genome Institute"/>
            <consortium name="Mycorrhizal Genomics Consortium"/>
            <person name="Kohler A."/>
            <person name="Kuo A."/>
            <person name="Nagy L.G."/>
            <person name="Floudas D."/>
            <person name="Copeland A."/>
            <person name="Barry K.W."/>
            <person name="Cichocki N."/>
            <person name="Veneault-Fourrey C."/>
            <person name="LaButti K."/>
            <person name="Lindquist E.A."/>
            <person name="Lipzen A."/>
            <person name="Lundell T."/>
            <person name="Morin E."/>
            <person name="Murat C."/>
            <person name="Riley R."/>
            <person name="Ohm R."/>
            <person name="Sun H."/>
            <person name="Tunlid A."/>
            <person name="Henrissat B."/>
            <person name="Grigoriev I.V."/>
            <person name="Hibbett D.S."/>
            <person name="Martin F."/>
        </authorList>
    </citation>
    <scope>NUCLEOTIDE SEQUENCE [LARGE SCALE GENOMIC DNA]</scope>
    <source>
        <strain evidence="8">MAFF 305830</strain>
    </source>
</reference>
<evidence type="ECO:0000256" key="4">
    <source>
        <dbReference type="SAM" id="MobiDB-lite"/>
    </source>
</evidence>
<feature type="domain" description="Novel STAND NTPase 3" evidence="6">
    <location>
        <begin position="149"/>
        <end position="186"/>
    </location>
</feature>
<dbReference type="Proteomes" id="UP000054097">
    <property type="component" value="Unassembled WGS sequence"/>
</dbReference>
<dbReference type="HOGENOM" id="CLU_018876_1_1_1"/>
<evidence type="ECO:0000256" key="3">
    <source>
        <dbReference type="ARBA" id="ARBA00022525"/>
    </source>
</evidence>
<dbReference type="InterPro" id="IPR045379">
    <property type="entry name" value="Crinkler_N"/>
</dbReference>
<name>A0A0C2X403_SERVB</name>
<proteinExistence type="predicted"/>
<comment type="subcellular location">
    <subcellularLocation>
        <location evidence="1">Host cell</location>
    </subcellularLocation>
    <subcellularLocation>
        <location evidence="2">Secreted</location>
    </subcellularLocation>
</comment>
<dbReference type="InterPro" id="IPR027417">
    <property type="entry name" value="P-loop_NTPase"/>
</dbReference>
<dbReference type="OrthoDB" id="5424500at2759"/>
<evidence type="ECO:0000259" key="5">
    <source>
        <dbReference type="Pfam" id="PF20147"/>
    </source>
</evidence>
<dbReference type="Gene3D" id="3.40.50.300">
    <property type="entry name" value="P-loop containing nucleotide triphosphate hydrolases"/>
    <property type="match status" value="1"/>
</dbReference>
<evidence type="ECO:0000313" key="8">
    <source>
        <dbReference type="Proteomes" id="UP000054097"/>
    </source>
</evidence>
<keyword evidence="3" id="KW-0964">Secreted</keyword>
<evidence type="ECO:0000259" key="6">
    <source>
        <dbReference type="Pfam" id="PF20720"/>
    </source>
</evidence>
<dbReference type="SUPFAM" id="SSF52540">
    <property type="entry name" value="P-loop containing nucleoside triphosphate hydrolases"/>
    <property type="match status" value="1"/>
</dbReference>
<dbReference type="EMBL" id="KN824279">
    <property type="protein sequence ID" value="KIM32923.1"/>
    <property type="molecule type" value="Genomic_DNA"/>
</dbReference>
<sequence length="592" mass="67529">MEEDSIYTIVCVIHSRGAPFSVEIARDRSVGHLKNLIKAKVSPMFDQIPAHYLDLYRVDATGSTEKERREAVARADLTDKLRVTRMWYKVYPSIPPKETIHIVAKPPRPPKRKRDDSESDLINEPGAKRGVHTLAEIDGSTAQRNLTVDALYERLNEYHFVLVRGPPGSGKSTLAQLLANHIRIKEPTVDPILINAWPGEDYRWSSRLTEKYDPRRSNTIIVDDSQLSYWDAPFYNGLLKNIGGRDPNRVILFASYGKPNTRVSVKGTNMIVPLRQNVSLRPIDHEDEIVPAGLFLTSNEFTDMVQKKFPAGHFAGEFLDGALHFTAGHAGAVCRLLQAVLAHNSYREVEANNGEYSLEIFHSQFPISELWLDLDKSSRFRRGLPSLNELQSPKIARVLRAVLSNNHVTKEMMESPDDKQALRQCFEMGWLHATVYQWDTMYIFTTSLHQWFVEYYLGNRVLDPNPINDQPLSEFAINVIRLFSHLRLSSPRKVGASDTHRPPATRFQDEFYRCCLKYSNGSLISFPHLENARGRIDYYIPQKKWGIELLGDGDRLETHSSRFTGSGAYAEMDFTDCITLDFQNKPQKTHLG</sequence>
<evidence type="ECO:0000256" key="2">
    <source>
        <dbReference type="ARBA" id="ARBA00004613"/>
    </source>
</evidence>
<feature type="domain" description="Crinkler effector protein N-terminal" evidence="5">
    <location>
        <begin position="8"/>
        <end position="104"/>
    </location>
</feature>
<keyword evidence="8" id="KW-1185">Reference proteome</keyword>
<dbReference type="GO" id="GO:0005576">
    <property type="term" value="C:extracellular region"/>
    <property type="evidence" value="ECO:0007669"/>
    <property type="project" value="UniProtKB-SubCell"/>
</dbReference>
<dbReference type="InterPro" id="IPR049050">
    <property type="entry name" value="nSTAND3"/>
</dbReference>